<gene>
    <name evidence="3" type="ORF">B0H17DRAFT_1177639</name>
</gene>
<feature type="region of interest" description="Disordered" evidence="1">
    <location>
        <begin position="514"/>
        <end position="543"/>
    </location>
</feature>
<reference evidence="3" key="1">
    <citation type="submission" date="2023-03" db="EMBL/GenBank/DDBJ databases">
        <title>Massive genome expansion in bonnet fungi (Mycena s.s.) driven by repeated elements and novel gene families across ecological guilds.</title>
        <authorList>
            <consortium name="Lawrence Berkeley National Laboratory"/>
            <person name="Harder C.B."/>
            <person name="Miyauchi S."/>
            <person name="Viragh M."/>
            <person name="Kuo A."/>
            <person name="Thoen E."/>
            <person name="Andreopoulos B."/>
            <person name="Lu D."/>
            <person name="Skrede I."/>
            <person name="Drula E."/>
            <person name="Henrissat B."/>
            <person name="Morin E."/>
            <person name="Kohler A."/>
            <person name="Barry K."/>
            <person name="LaButti K."/>
            <person name="Morin E."/>
            <person name="Salamov A."/>
            <person name="Lipzen A."/>
            <person name="Mereny Z."/>
            <person name="Hegedus B."/>
            <person name="Baldrian P."/>
            <person name="Stursova M."/>
            <person name="Weitz H."/>
            <person name="Taylor A."/>
            <person name="Grigoriev I.V."/>
            <person name="Nagy L.G."/>
            <person name="Martin F."/>
            <person name="Kauserud H."/>
        </authorList>
    </citation>
    <scope>NUCLEOTIDE SEQUENCE</scope>
    <source>
        <strain evidence="3">CBHHK067</strain>
    </source>
</reference>
<sequence length="543" mass="59807">MHQRRMARHIGFVRVLGCVYGAGVGERTGHIGCILQWDDAIGTAVGGAHIGACTGVSDHVPQQQGGAGLTSPHWRWWDSHHNSHQSYHAAVGQDGLKTSNSPLQGYWRYWKLTPQVSQSGVTGNFVDNLAGSRPNSGRNRFATREPVPHLRNRIPSAPLLDSVESKPSSTQASSARSVTVPGHEDTPSLAADSSLSWRSRERIASRTASRSASLRKSQAQLSSAEAGRAQARAALTNPKKELSQRGLPVKSTLFKGSSNIQPSDSRRPESSINRASAVGQASPVAATFRSTMGNLARNLEFQSSSFQVDPPLRISPKPPSLEISSLDSNSMERNPSEKPEDQDSSRKALENRDIIDRGISTKDPFPQYGLDPGLYLRVQKTVRDQRFSSSSRQNFLRLPSGPSRHVHANFESCFDSGRTSYRVGRIEQETGLVPRISRQVGAYRATSPSARLTSPISTDADIYEHIPTNISDLTRMTYVFDNVPHMQDLLLGGYDKDTGYLPDYLSAPRRLREVFPQREQEERPSTVYSSSAGERMERSPPER</sequence>
<name>A0AAD7DS40_MYCRO</name>
<proteinExistence type="predicted"/>
<evidence type="ECO:0000313" key="4">
    <source>
        <dbReference type="Proteomes" id="UP001221757"/>
    </source>
</evidence>
<feature type="region of interest" description="Disordered" evidence="1">
    <location>
        <begin position="127"/>
        <end position="281"/>
    </location>
</feature>
<dbReference type="AlphaFoldDB" id="A0AAD7DS40"/>
<evidence type="ECO:0000256" key="1">
    <source>
        <dbReference type="SAM" id="MobiDB-lite"/>
    </source>
</evidence>
<feature type="compositionally biased region" description="Polar residues" evidence="1">
    <location>
        <begin position="254"/>
        <end position="263"/>
    </location>
</feature>
<feature type="compositionally biased region" description="Polar residues" evidence="1">
    <location>
        <begin position="165"/>
        <end position="177"/>
    </location>
</feature>
<feature type="signal peptide" evidence="2">
    <location>
        <begin position="1"/>
        <end position="21"/>
    </location>
</feature>
<dbReference type="Proteomes" id="UP001221757">
    <property type="component" value="Unassembled WGS sequence"/>
</dbReference>
<protein>
    <submittedName>
        <fullName evidence="3">Uncharacterized protein</fullName>
    </submittedName>
</protein>
<dbReference type="EMBL" id="JARKIE010000029">
    <property type="protein sequence ID" value="KAJ7697735.1"/>
    <property type="molecule type" value="Genomic_DNA"/>
</dbReference>
<feature type="compositionally biased region" description="Polar residues" evidence="1">
    <location>
        <begin position="322"/>
        <end position="333"/>
    </location>
</feature>
<feature type="region of interest" description="Disordered" evidence="1">
    <location>
        <begin position="308"/>
        <end position="363"/>
    </location>
</feature>
<feature type="compositionally biased region" description="Low complexity" evidence="1">
    <location>
        <begin position="224"/>
        <end position="234"/>
    </location>
</feature>
<feature type="compositionally biased region" description="Low complexity" evidence="1">
    <location>
        <begin position="205"/>
        <end position="217"/>
    </location>
</feature>
<feature type="compositionally biased region" description="Basic and acidic residues" evidence="1">
    <location>
        <begin position="534"/>
        <end position="543"/>
    </location>
</feature>
<keyword evidence="4" id="KW-1185">Reference proteome</keyword>
<feature type="chain" id="PRO_5042045370" evidence="2">
    <location>
        <begin position="22"/>
        <end position="543"/>
    </location>
</feature>
<keyword evidence="2" id="KW-0732">Signal</keyword>
<evidence type="ECO:0000256" key="2">
    <source>
        <dbReference type="SAM" id="SignalP"/>
    </source>
</evidence>
<accession>A0AAD7DS40</accession>
<comment type="caution">
    <text evidence="3">The sequence shown here is derived from an EMBL/GenBank/DDBJ whole genome shotgun (WGS) entry which is preliminary data.</text>
</comment>
<feature type="compositionally biased region" description="Basic and acidic residues" evidence="1">
    <location>
        <begin position="514"/>
        <end position="524"/>
    </location>
</feature>
<evidence type="ECO:0000313" key="3">
    <source>
        <dbReference type="EMBL" id="KAJ7697735.1"/>
    </source>
</evidence>
<feature type="compositionally biased region" description="Basic and acidic residues" evidence="1">
    <location>
        <begin position="334"/>
        <end position="360"/>
    </location>
</feature>
<organism evidence="3 4">
    <name type="scientific">Mycena rosella</name>
    <name type="common">Pink bonnet</name>
    <name type="synonym">Agaricus rosellus</name>
    <dbReference type="NCBI Taxonomy" id="1033263"/>
    <lineage>
        <taxon>Eukaryota</taxon>
        <taxon>Fungi</taxon>
        <taxon>Dikarya</taxon>
        <taxon>Basidiomycota</taxon>
        <taxon>Agaricomycotina</taxon>
        <taxon>Agaricomycetes</taxon>
        <taxon>Agaricomycetidae</taxon>
        <taxon>Agaricales</taxon>
        <taxon>Marasmiineae</taxon>
        <taxon>Mycenaceae</taxon>
        <taxon>Mycena</taxon>
    </lineage>
</organism>